<evidence type="ECO:0000256" key="1">
    <source>
        <dbReference type="SAM" id="SignalP"/>
    </source>
</evidence>
<protein>
    <submittedName>
        <fullName evidence="2">Uncharacterized protein</fullName>
    </submittedName>
</protein>
<gene>
    <name evidence="2" type="ORF">EHO59_04380</name>
</gene>
<dbReference type="RefSeq" id="WP_135585106.1">
    <property type="nucleotide sequence ID" value="NZ_RQEP01000005.1"/>
</dbReference>
<dbReference type="AlphaFoldDB" id="A0A4V3JCT8"/>
<keyword evidence="1" id="KW-0732">Signal</keyword>
<feature type="signal peptide" evidence="1">
    <location>
        <begin position="1"/>
        <end position="22"/>
    </location>
</feature>
<accession>A0A4V3JCT8</accession>
<evidence type="ECO:0000313" key="3">
    <source>
        <dbReference type="Proteomes" id="UP000297453"/>
    </source>
</evidence>
<reference evidence="2" key="1">
    <citation type="journal article" date="2019" name="PLoS Negl. Trop. Dis.">
        <title>Revisiting the worldwide diversity of Leptospira species in the environment.</title>
        <authorList>
            <person name="Vincent A.T."/>
            <person name="Schiettekatte O."/>
            <person name="Bourhy P."/>
            <person name="Veyrier F.J."/>
            <person name="Picardeau M."/>
        </authorList>
    </citation>
    <scope>NUCLEOTIDE SEQUENCE [LARGE SCALE GENOMIC DNA]</scope>
    <source>
        <strain evidence="2">SSS9</strain>
    </source>
</reference>
<evidence type="ECO:0000313" key="2">
    <source>
        <dbReference type="EMBL" id="TGK07349.1"/>
    </source>
</evidence>
<proteinExistence type="predicted"/>
<comment type="caution">
    <text evidence="2">The sequence shown here is derived from an EMBL/GenBank/DDBJ whole genome shotgun (WGS) entry which is preliminary data.</text>
</comment>
<dbReference type="EMBL" id="RQEP01000005">
    <property type="protein sequence ID" value="TGK07349.1"/>
    <property type="molecule type" value="Genomic_DNA"/>
</dbReference>
<name>A0A4V3JCT8_9LEPT</name>
<sequence>MRILKCFLFLSIGLLVIECVTADHSERNFSARTAASELPTRVVLRKSIAPNKDTKLNISVEVLDPKADWSDAVLANFFIKDDSSILLRLSSHYYLVFVRIQNNNSIREVLNLSGLEFEHEGEPFRPEAWENYPKNISCLNWKGNIKNLYNAGVLTLTTVFIVGAVAACAKEGNCDGMKHIGNVMDLSTSGETNISKAISNPLFTTNLEFWNEKDPWVMNPGTNKEFFLLYPKSWSQNLGTKALLSANCF</sequence>
<dbReference type="Proteomes" id="UP000297453">
    <property type="component" value="Unassembled WGS sequence"/>
</dbReference>
<dbReference type="OrthoDB" id="322527at2"/>
<organism evidence="2 3">
    <name type="scientific">Leptospira semungkisensis</name>
    <dbReference type="NCBI Taxonomy" id="2484985"/>
    <lineage>
        <taxon>Bacteria</taxon>
        <taxon>Pseudomonadati</taxon>
        <taxon>Spirochaetota</taxon>
        <taxon>Spirochaetia</taxon>
        <taxon>Leptospirales</taxon>
        <taxon>Leptospiraceae</taxon>
        <taxon>Leptospira</taxon>
    </lineage>
</organism>
<keyword evidence="3" id="KW-1185">Reference proteome</keyword>
<feature type="chain" id="PRO_5020555459" evidence="1">
    <location>
        <begin position="23"/>
        <end position="249"/>
    </location>
</feature>